<dbReference type="Proteomes" id="UP000712713">
    <property type="component" value="Unassembled WGS sequence"/>
</dbReference>
<dbReference type="EMBL" id="DYZF01000294">
    <property type="protein sequence ID" value="HJE52642.1"/>
    <property type="molecule type" value="Genomic_DNA"/>
</dbReference>
<dbReference type="GO" id="GO:0016773">
    <property type="term" value="F:phosphotransferase activity, alcohol group as acceptor"/>
    <property type="evidence" value="ECO:0007669"/>
    <property type="project" value="InterPro"/>
</dbReference>
<organism evidence="1 2">
    <name type="scientific">Tessaracoccus flavescens</name>
    <dbReference type="NCBI Taxonomy" id="399497"/>
    <lineage>
        <taxon>Bacteria</taxon>
        <taxon>Bacillati</taxon>
        <taxon>Actinomycetota</taxon>
        <taxon>Actinomycetes</taxon>
        <taxon>Propionibacteriales</taxon>
        <taxon>Propionibacteriaceae</taxon>
        <taxon>Tessaracoccus</taxon>
    </lineage>
</organism>
<comment type="caution">
    <text evidence="1">The sequence shown here is derived from an EMBL/GenBank/DDBJ whole genome shotgun (WGS) entry which is preliminary data.</text>
</comment>
<name>A0A921JRZ7_9ACTN</name>
<evidence type="ECO:0000313" key="2">
    <source>
        <dbReference type="Proteomes" id="UP000712713"/>
    </source>
</evidence>
<accession>A0A921JRZ7</accession>
<evidence type="ECO:0000313" key="1">
    <source>
        <dbReference type="EMBL" id="HJE52642.1"/>
    </source>
</evidence>
<dbReference type="InterPro" id="IPR006748">
    <property type="entry name" value="NH2Glyco/OHUrea_AB-resist_kin"/>
</dbReference>
<dbReference type="AlphaFoldDB" id="A0A921JRZ7"/>
<dbReference type="GO" id="GO:0019748">
    <property type="term" value="P:secondary metabolic process"/>
    <property type="evidence" value="ECO:0007669"/>
    <property type="project" value="InterPro"/>
</dbReference>
<protein>
    <submittedName>
        <fullName evidence="1">Aminoglycoside phosphotransferase family protein</fullName>
    </submittedName>
</protein>
<dbReference type="Pfam" id="PF04655">
    <property type="entry name" value="APH_6_hur"/>
    <property type="match status" value="1"/>
</dbReference>
<dbReference type="InterPro" id="IPR011009">
    <property type="entry name" value="Kinase-like_dom_sf"/>
</dbReference>
<dbReference type="SUPFAM" id="SSF56112">
    <property type="entry name" value="Protein kinase-like (PK-like)"/>
    <property type="match status" value="1"/>
</dbReference>
<reference evidence="1" key="1">
    <citation type="journal article" date="2021" name="PeerJ">
        <title>Extensive microbial diversity within the chicken gut microbiome revealed by metagenomics and culture.</title>
        <authorList>
            <person name="Gilroy R."/>
            <person name="Ravi A."/>
            <person name="Getino M."/>
            <person name="Pursley I."/>
            <person name="Horton D.L."/>
            <person name="Alikhan N.F."/>
            <person name="Baker D."/>
            <person name="Gharbi K."/>
            <person name="Hall N."/>
            <person name="Watson M."/>
            <person name="Adriaenssens E.M."/>
            <person name="Foster-Nyarko E."/>
            <person name="Jarju S."/>
            <person name="Secka A."/>
            <person name="Antonio M."/>
            <person name="Oren A."/>
            <person name="Chaudhuri R.R."/>
            <person name="La Ragione R."/>
            <person name="Hildebrand F."/>
            <person name="Pallen M.J."/>
        </authorList>
    </citation>
    <scope>NUCLEOTIDE SEQUENCE</scope>
    <source>
        <strain evidence="1">ChiGjej3B3-7470</strain>
    </source>
</reference>
<sequence length="310" mass="34449">MPVQIPTAFAGRLRGRPADEVGGIDGDTWLERLPQAVAGYLDEWELRPDGAPWFGENALVVPVRRRTGVKAALKLTWPHAEARHEPLALRLWAGRGAVELLAADPSAYVVLLERLDGDRDLTTVPILEACEEIGWLFTTLDQPAPPQVDRVDVKAKRWRRQLAAHPVSVPRRLCDQARSTLDGLLDDAPAPRLVHEDLHDMNVLAPLDDRRGRWVAIDPKPVAGEWAYAVAPIVWNRADAASAAHNFRTHVRLRAEVVADAAQLDPDRVQEWTFVRLVLNALWAAEYGRPADGFRGRMIALAKAFSDPFG</sequence>
<gene>
    <name evidence="1" type="ORF">K8V15_11825</name>
</gene>
<proteinExistence type="predicted"/>
<reference evidence="1" key="2">
    <citation type="submission" date="2021-09" db="EMBL/GenBank/DDBJ databases">
        <authorList>
            <person name="Gilroy R."/>
        </authorList>
    </citation>
    <scope>NUCLEOTIDE SEQUENCE</scope>
    <source>
        <strain evidence="1">ChiGjej3B3-7470</strain>
    </source>
</reference>